<dbReference type="PROSITE" id="PS00018">
    <property type="entry name" value="EF_HAND_1"/>
    <property type="match status" value="1"/>
</dbReference>
<proteinExistence type="predicted"/>
<dbReference type="GO" id="GO:0005576">
    <property type="term" value="C:extracellular region"/>
    <property type="evidence" value="ECO:0007669"/>
    <property type="project" value="UniProtKB-SubCell"/>
</dbReference>
<dbReference type="AlphaFoldDB" id="A0A0D8XMA7"/>
<dbReference type="EMBL" id="KN716388">
    <property type="protein sequence ID" value="KJH45748.1"/>
    <property type="molecule type" value="Genomic_DNA"/>
</dbReference>
<dbReference type="InterPro" id="IPR019577">
    <property type="entry name" value="SPARC/Testican_Ca-bd-dom"/>
</dbReference>
<organism evidence="7 8">
    <name type="scientific">Dictyocaulus viviparus</name>
    <name type="common">Bovine lungworm</name>
    <dbReference type="NCBI Taxonomy" id="29172"/>
    <lineage>
        <taxon>Eukaryota</taxon>
        <taxon>Metazoa</taxon>
        <taxon>Ecdysozoa</taxon>
        <taxon>Nematoda</taxon>
        <taxon>Chromadorea</taxon>
        <taxon>Rhabditida</taxon>
        <taxon>Rhabditina</taxon>
        <taxon>Rhabditomorpha</taxon>
        <taxon>Strongyloidea</taxon>
        <taxon>Metastrongylidae</taxon>
        <taxon>Dictyocaulus</taxon>
    </lineage>
</organism>
<evidence type="ECO:0000256" key="5">
    <source>
        <dbReference type="ARBA" id="ARBA00023180"/>
    </source>
</evidence>
<gene>
    <name evidence="7" type="ORF">DICVIV_08188</name>
</gene>
<evidence type="ECO:0000256" key="3">
    <source>
        <dbReference type="ARBA" id="ARBA00022837"/>
    </source>
</evidence>
<reference evidence="8" key="2">
    <citation type="journal article" date="2016" name="Sci. Rep.">
        <title>Dictyocaulus viviparus genome, variome and transcriptome elucidate lungworm biology and support future intervention.</title>
        <authorList>
            <person name="McNulty S.N."/>
            <person name="Strube C."/>
            <person name="Rosa B.A."/>
            <person name="Martin J.C."/>
            <person name="Tyagi R."/>
            <person name="Choi Y.J."/>
            <person name="Wang Q."/>
            <person name="Hallsworth Pepin K."/>
            <person name="Zhang X."/>
            <person name="Ozersky P."/>
            <person name="Wilson R.K."/>
            <person name="Sternberg P.W."/>
            <person name="Gasser R.B."/>
            <person name="Mitreva M."/>
        </authorList>
    </citation>
    <scope>NUCLEOTIDE SEQUENCE [LARGE SCALE GENOMIC DNA]</scope>
    <source>
        <strain evidence="8">HannoverDv2000</strain>
    </source>
</reference>
<dbReference type="SUPFAM" id="SSF47473">
    <property type="entry name" value="EF-hand"/>
    <property type="match status" value="1"/>
</dbReference>
<keyword evidence="2" id="KW-0964">Secreted</keyword>
<keyword evidence="3" id="KW-0106">Calcium</keyword>
<dbReference type="Gene3D" id="1.10.238.10">
    <property type="entry name" value="EF-hand"/>
    <property type="match status" value="1"/>
</dbReference>
<evidence type="ECO:0000256" key="1">
    <source>
        <dbReference type="ARBA" id="ARBA00004613"/>
    </source>
</evidence>
<reference evidence="7 8" key="1">
    <citation type="submission" date="2013-11" db="EMBL/GenBank/DDBJ databases">
        <title>Draft genome of the bovine lungworm Dictyocaulus viviparus.</title>
        <authorList>
            <person name="Mitreva M."/>
        </authorList>
    </citation>
    <scope>NUCLEOTIDE SEQUENCE [LARGE SCALE GENOMIC DNA]</scope>
    <source>
        <strain evidence="7 8">HannoverDv2000</strain>
    </source>
</reference>
<keyword evidence="5" id="KW-0325">Glycoprotein</keyword>
<name>A0A0D8XMA7_DICVI</name>
<evidence type="ECO:0000259" key="6">
    <source>
        <dbReference type="Pfam" id="PF10591"/>
    </source>
</evidence>
<dbReference type="InterPro" id="IPR018247">
    <property type="entry name" value="EF_Hand_1_Ca_BS"/>
</dbReference>
<keyword evidence="4" id="KW-1015">Disulfide bond</keyword>
<accession>A0A0D8XMA7</accession>
<dbReference type="OrthoDB" id="8875634at2759"/>
<dbReference type="InterPro" id="IPR011992">
    <property type="entry name" value="EF-hand-dom_pair"/>
</dbReference>
<evidence type="ECO:0000313" key="7">
    <source>
        <dbReference type="EMBL" id="KJH45748.1"/>
    </source>
</evidence>
<dbReference type="Proteomes" id="UP000053766">
    <property type="component" value="Unassembled WGS sequence"/>
</dbReference>
<dbReference type="Pfam" id="PF10591">
    <property type="entry name" value="SPARC_Ca_bdg"/>
    <property type="match status" value="1"/>
</dbReference>
<evidence type="ECO:0000313" key="8">
    <source>
        <dbReference type="Proteomes" id="UP000053766"/>
    </source>
</evidence>
<sequence>MEKKKLIEIASIHTNGVKQLTHEITCRGDVAWMFTQWDGNDDGFLSKDELIPLEGNGREVCLAQFIDMCGK</sequence>
<keyword evidence="8" id="KW-1185">Reference proteome</keyword>
<dbReference type="GO" id="GO:0005509">
    <property type="term" value="F:calcium ion binding"/>
    <property type="evidence" value="ECO:0007669"/>
    <property type="project" value="InterPro"/>
</dbReference>
<evidence type="ECO:0000256" key="4">
    <source>
        <dbReference type="ARBA" id="ARBA00023157"/>
    </source>
</evidence>
<feature type="domain" description="SPARC/Testican calcium-binding" evidence="6">
    <location>
        <begin position="22"/>
        <end position="69"/>
    </location>
</feature>
<evidence type="ECO:0000256" key="2">
    <source>
        <dbReference type="ARBA" id="ARBA00022525"/>
    </source>
</evidence>
<protein>
    <recommendedName>
        <fullName evidence="6">SPARC/Testican calcium-binding domain-containing protein</fullName>
    </recommendedName>
</protein>
<dbReference type="STRING" id="29172.A0A0D8XMA7"/>
<comment type="subcellular location">
    <subcellularLocation>
        <location evidence="1">Secreted</location>
    </subcellularLocation>
</comment>